<evidence type="ECO:0000256" key="3">
    <source>
        <dbReference type="ARBA" id="ARBA00022833"/>
    </source>
</evidence>
<name>A0A4Y7PID0_9AGAM</name>
<organism evidence="6 7">
    <name type="scientific">Rickenella mellea</name>
    <dbReference type="NCBI Taxonomy" id="50990"/>
    <lineage>
        <taxon>Eukaryota</taxon>
        <taxon>Fungi</taxon>
        <taxon>Dikarya</taxon>
        <taxon>Basidiomycota</taxon>
        <taxon>Agaricomycotina</taxon>
        <taxon>Agaricomycetes</taxon>
        <taxon>Hymenochaetales</taxon>
        <taxon>Rickenellaceae</taxon>
        <taxon>Rickenella</taxon>
    </lineage>
</organism>
<dbReference type="EMBL" id="ML170324">
    <property type="protein sequence ID" value="TDL14592.1"/>
    <property type="molecule type" value="Genomic_DNA"/>
</dbReference>
<keyword evidence="2 4" id="KW-0863">Zinc-finger</keyword>
<dbReference type="STRING" id="50990.A0A4Y7PID0"/>
<dbReference type="AlphaFoldDB" id="A0A4Y7PID0"/>
<proteinExistence type="predicted"/>
<evidence type="ECO:0000313" key="6">
    <source>
        <dbReference type="EMBL" id="TDL14592.1"/>
    </source>
</evidence>
<dbReference type="VEuPathDB" id="FungiDB:BD410DRAFT_797085"/>
<gene>
    <name evidence="6" type="ORF">BD410DRAFT_797085</name>
</gene>
<accession>A0A4Y7PID0</accession>
<dbReference type="Gene3D" id="6.10.140.2220">
    <property type="match status" value="1"/>
</dbReference>
<dbReference type="OrthoDB" id="437457at2759"/>
<keyword evidence="3" id="KW-0862">Zinc</keyword>
<sequence length="198" mass="22444">MAPKARPCAVCETMSTQRCSRCALSYYCSKEHQKQDWQNHKRVCHVSMSTQALPRGTIPGRFKVDCILFPAHEIKPRLVKVEHEANRDEDFGFVFHSTKPDDYIPGSRDTRWILLDGPNGPPLRGGMGIEVIFHDEFLTDGSPPNKSIISLTGGKMNHPWRGDILAVKRTGDREKVVDISMKEDLPVLVKYFTSYGEK</sequence>
<keyword evidence="7" id="KW-1185">Reference proteome</keyword>
<evidence type="ECO:0000259" key="5">
    <source>
        <dbReference type="PROSITE" id="PS50865"/>
    </source>
</evidence>
<feature type="domain" description="MYND-type" evidence="5">
    <location>
        <begin position="8"/>
        <end position="44"/>
    </location>
</feature>
<evidence type="ECO:0000256" key="1">
    <source>
        <dbReference type="ARBA" id="ARBA00022723"/>
    </source>
</evidence>
<keyword evidence="1" id="KW-0479">Metal-binding</keyword>
<dbReference type="SUPFAM" id="SSF144232">
    <property type="entry name" value="HIT/MYND zinc finger-like"/>
    <property type="match status" value="1"/>
</dbReference>
<protein>
    <recommendedName>
        <fullName evidence="5">MYND-type domain-containing protein</fullName>
    </recommendedName>
</protein>
<dbReference type="InterPro" id="IPR002893">
    <property type="entry name" value="Znf_MYND"/>
</dbReference>
<evidence type="ECO:0000256" key="2">
    <source>
        <dbReference type="ARBA" id="ARBA00022771"/>
    </source>
</evidence>
<dbReference type="PROSITE" id="PS01360">
    <property type="entry name" value="ZF_MYND_1"/>
    <property type="match status" value="1"/>
</dbReference>
<reference evidence="6 7" key="1">
    <citation type="submission" date="2018-06" db="EMBL/GenBank/DDBJ databases">
        <title>A transcriptomic atlas of mushroom development highlights an independent origin of complex multicellularity.</title>
        <authorList>
            <consortium name="DOE Joint Genome Institute"/>
            <person name="Krizsan K."/>
            <person name="Almasi E."/>
            <person name="Merenyi Z."/>
            <person name="Sahu N."/>
            <person name="Viragh M."/>
            <person name="Koszo T."/>
            <person name="Mondo S."/>
            <person name="Kiss B."/>
            <person name="Balint B."/>
            <person name="Kues U."/>
            <person name="Barry K."/>
            <person name="Hegedus J.C."/>
            <person name="Henrissat B."/>
            <person name="Johnson J."/>
            <person name="Lipzen A."/>
            <person name="Ohm R."/>
            <person name="Nagy I."/>
            <person name="Pangilinan J."/>
            <person name="Yan J."/>
            <person name="Xiong Y."/>
            <person name="Grigoriev I.V."/>
            <person name="Hibbett D.S."/>
            <person name="Nagy L.G."/>
        </authorList>
    </citation>
    <scope>NUCLEOTIDE SEQUENCE [LARGE SCALE GENOMIC DNA]</scope>
    <source>
        <strain evidence="6 7">SZMC22713</strain>
    </source>
</reference>
<dbReference type="Pfam" id="PF01753">
    <property type="entry name" value="zf-MYND"/>
    <property type="match status" value="1"/>
</dbReference>
<dbReference type="Proteomes" id="UP000294933">
    <property type="component" value="Unassembled WGS sequence"/>
</dbReference>
<evidence type="ECO:0000313" key="7">
    <source>
        <dbReference type="Proteomes" id="UP000294933"/>
    </source>
</evidence>
<dbReference type="GO" id="GO:0008270">
    <property type="term" value="F:zinc ion binding"/>
    <property type="evidence" value="ECO:0007669"/>
    <property type="project" value="UniProtKB-KW"/>
</dbReference>
<dbReference type="PROSITE" id="PS50865">
    <property type="entry name" value="ZF_MYND_2"/>
    <property type="match status" value="1"/>
</dbReference>
<evidence type="ECO:0000256" key="4">
    <source>
        <dbReference type="PROSITE-ProRule" id="PRU00134"/>
    </source>
</evidence>